<dbReference type="GeneID" id="413994"/>
<dbReference type="GO" id="GO:0009410">
    <property type="term" value="P:response to xenobiotic stimulus"/>
    <property type="evidence" value="ECO:0007669"/>
    <property type="project" value="UniProtKB-ARBA"/>
</dbReference>
<evidence type="ECO:0000256" key="16">
    <source>
        <dbReference type="ARBA" id="ARBA00060897"/>
    </source>
</evidence>
<keyword evidence="9" id="KW-0630">Potassium</keyword>
<dbReference type="EnsemblMetazoa" id="XM_026442912">
    <property type="protein sequence ID" value="XP_026298697"/>
    <property type="gene ID" value="LOC413994"/>
</dbReference>
<dbReference type="Proteomes" id="UP000005203">
    <property type="component" value="Linkage group LG9"/>
</dbReference>
<keyword evidence="3" id="KW-0633">Potassium transport</keyword>
<keyword evidence="8" id="KW-0851">Voltage-gated channel</keyword>
<keyword evidence="12 18" id="KW-0472">Membrane</keyword>
<feature type="compositionally biased region" description="Polar residues" evidence="17">
    <location>
        <begin position="670"/>
        <end position="687"/>
    </location>
</feature>
<dbReference type="SUPFAM" id="SSF81324">
    <property type="entry name" value="Voltage-gated potassium channels"/>
    <property type="match status" value="1"/>
</dbReference>
<evidence type="ECO:0000256" key="9">
    <source>
        <dbReference type="ARBA" id="ARBA00022958"/>
    </source>
</evidence>
<keyword evidence="2" id="KW-0813">Transport</keyword>
<dbReference type="GO" id="GO:0060072">
    <property type="term" value="F:large conductance calcium-activated potassium channel activity"/>
    <property type="evidence" value="ECO:0007669"/>
    <property type="project" value="TreeGrafter"/>
</dbReference>
<proteinExistence type="inferred from homology"/>
<dbReference type="OrthoDB" id="10035564at2759"/>
<evidence type="ECO:0000256" key="15">
    <source>
        <dbReference type="ARBA" id="ARBA00031999"/>
    </source>
</evidence>
<feature type="transmembrane region" description="Helical" evidence="18">
    <location>
        <begin position="139"/>
        <end position="157"/>
    </location>
</feature>
<evidence type="ECO:0000256" key="5">
    <source>
        <dbReference type="ARBA" id="ARBA00022692"/>
    </source>
</evidence>
<evidence type="ECO:0000256" key="18">
    <source>
        <dbReference type="SAM" id="Phobius"/>
    </source>
</evidence>
<evidence type="ECO:0000256" key="14">
    <source>
        <dbReference type="ARBA" id="ARBA00029579"/>
    </source>
</evidence>
<dbReference type="Gene3D" id="1.20.120.350">
    <property type="entry name" value="Voltage-gated potassium channels. Chain C"/>
    <property type="match status" value="1"/>
</dbReference>
<dbReference type="PRINTS" id="PR00169">
    <property type="entry name" value="KCHANNEL"/>
</dbReference>
<keyword evidence="7" id="KW-0106">Calcium</keyword>
<dbReference type="Gene3D" id="1.10.287.70">
    <property type="match status" value="1"/>
</dbReference>
<dbReference type="Pfam" id="PF03493">
    <property type="entry name" value="BK_channel_a"/>
    <property type="match status" value="1"/>
</dbReference>
<dbReference type="PANTHER" id="PTHR10027:SF33">
    <property type="entry name" value="CALCIUM-ACTIVATED POTASSIUM CHANNEL SUBUNIT ALPHA-1-RELATED"/>
    <property type="match status" value="1"/>
</dbReference>
<evidence type="ECO:0000256" key="12">
    <source>
        <dbReference type="ARBA" id="ARBA00023136"/>
    </source>
</evidence>
<feature type="transmembrane region" description="Helical" evidence="18">
    <location>
        <begin position="100"/>
        <end position="118"/>
    </location>
</feature>
<gene>
    <name evidence="22" type="primary">LOC413994</name>
</gene>
<reference evidence="22" key="2">
    <citation type="submission" date="2025-04" db="UniProtKB">
        <authorList>
            <consortium name="RefSeq"/>
        </authorList>
    </citation>
    <scope>IDENTIFICATION</scope>
    <source>
        <strain evidence="22">DH4</strain>
        <tissue evidence="22">Whole body</tissue>
    </source>
</reference>
<evidence type="ECO:0000256" key="10">
    <source>
        <dbReference type="ARBA" id="ARBA00022989"/>
    </source>
</evidence>
<dbReference type="InterPro" id="IPR036291">
    <property type="entry name" value="NAD(P)-bd_dom_sf"/>
</dbReference>
<evidence type="ECO:0000256" key="6">
    <source>
        <dbReference type="ARBA" id="ARBA00022826"/>
    </source>
</evidence>
<feature type="domain" description="RCK N-terminal" evidence="19">
    <location>
        <begin position="775"/>
        <end position="923"/>
    </location>
</feature>
<dbReference type="FunFam" id="3.40.50.720:FF:001832">
    <property type="entry name" value="Calcium-activated potassium channel slowpoke-like Protein"/>
    <property type="match status" value="1"/>
</dbReference>
<keyword evidence="13 22" id="KW-0407">Ion channel</keyword>
<keyword evidence="11" id="KW-0406">Ion transport</keyword>
<dbReference type="PANTHER" id="PTHR10027">
    <property type="entry name" value="CALCIUM-ACTIVATED POTASSIUM CHANNEL ALPHA CHAIN"/>
    <property type="match status" value="1"/>
</dbReference>
<dbReference type="FunFam" id="1.10.287.70:FF:000015">
    <property type="entry name" value="Calcium-activated potassium channel subunit alpha-1 isoform X7"/>
    <property type="match status" value="1"/>
</dbReference>
<evidence type="ECO:0000313" key="21">
    <source>
        <dbReference type="Proteomes" id="UP000005203"/>
    </source>
</evidence>
<dbReference type="PRINTS" id="PR01449">
    <property type="entry name" value="BKCHANNELA"/>
</dbReference>
<evidence type="ECO:0000256" key="11">
    <source>
        <dbReference type="ARBA" id="ARBA00023065"/>
    </source>
</evidence>
<dbReference type="Pfam" id="PF00520">
    <property type="entry name" value="Ion_trans"/>
    <property type="match status" value="1"/>
</dbReference>
<evidence type="ECO:0000256" key="3">
    <source>
        <dbReference type="ARBA" id="ARBA00022538"/>
    </source>
</evidence>
<evidence type="ECO:0000313" key="20">
    <source>
        <dbReference type="EnsemblMetazoa" id="XP_026298697"/>
    </source>
</evidence>
<keyword evidence="4" id="KW-0597">Phosphoprotein</keyword>
<name>A0A7M7MNT4_APIME</name>
<comment type="similarity">
    <text evidence="16">Belongs to the potassium channel family. Calcium-activated (TC 1.A.1.3) subfamily. Slo sub-subfamily.</text>
</comment>
<keyword evidence="5 18" id="KW-0812">Transmembrane</keyword>
<feature type="transmembrane region" description="Helical" evidence="18">
    <location>
        <begin position="21"/>
        <end position="45"/>
    </location>
</feature>
<evidence type="ECO:0000256" key="1">
    <source>
        <dbReference type="ARBA" id="ARBA00004141"/>
    </source>
</evidence>
<dbReference type="Gene3D" id="3.40.50.720">
    <property type="entry name" value="NAD(P)-binding Rossmann-like Domain"/>
    <property type="match status" value="2"/>
</dbReference>
<feature type="transmembrane region" description="Helical" evidence="18">
    <location>
        <begin position="289"/>
        <end position="309"/>
    </location>
</feature>
<evidence type="ECO:0000313" key="22">
    <source>
        <dbReference type="RefSeq" id="XP_026298697.1"/>
    </source>
</evidence>
<keyword evidence="10 18" id="KW-1133">Transmembrane helix</keyword>
<evidence type="ECO:0000256" key="2">
    <source>
        <dbReference type="ARBA" id="ARBA00022448"/>
    </source>
</evidence>
<reference evidence="20" key="1">
    <citation type="submission" date="2021-01" db="UniProtKB">
        <authorList>
            <consortium name="EnsemblMetazoa"/>
        </authorList>
    </citation>
    <scope>IDENTIFICATION</scope>
    <source>
        <strain evidence="20">DH4</strain>
    </source>
</reference>
<dbReference type="InterPro" id="IPR048735">
    <property type="entry name" value="Slowpoke-like_C"/>
</dbReference>
<dbReference type="CTD" id="42940"/>
<feature type="transmembrane region" description="Helical" evidence="18">
    <location>
        <begin position="163"/>
        <end position="186"/>
    </location>
</feature>
<dbReference type="InterPro" id="IPR003148">
    <property type="entry name" value="RCK_N"/>
</dbReference>
<dbReference type="GO" id="GO:0050804">
    <property type="term" value="P:modulation of chemical synaptic transmission"/>
    <property type="evidence" value="ECO:0007669"/>
    <property type="project" value="UniProtKB-ARBA"/>
</dbReference>
<dbReference type="SUPFAM" id="SSF51735">
    <property type="entry name" value="NAD(P)-binding Rossmann-fold domains"/>
    <property type="match status" value="1"/>
</dbReference>
<feature type="domain" description="RCK N-terminal" evidence="19">
    <location>
        <begin position="328"/>
        <end position="470"/>
    </location>
</feature>
<dbReference type="FunFam" id="1.20.120.350:FF:000035">
    <property type="entry name" value="Calcium-activated potassium channel slowpoke"/>
    <property type="match status" value="1"/>
</dbReference>
<accession>A0A7M7MNT4</accession>
<feature type="transmembrane region" description="Helical" evidence="18">
    <location>
        <begin position="222"/>
        <end position="243"/>
    </location>
</feature>
<evidence type="ECO:0000259" key="19">
    <source>
        <dbReference type="PROSITE" id="PS51201"/>
    </source>
</evidence>
<evidence type="ECO:0000256" key="8">
    <source>
        <dbReference type="ARBA" id="ARBA00022882"/>
    </source>
</evidence>
<protein>
    <recommendedName>
        <fullName evidence="14">BK channel</fullName>
    </recommendedName>
    <alternativeName>
        <fullName evidence="15">Maxi K channel</fullName>
    </alternativeName>
</protein>
<comment type="subcellular location">
    <subcellularLocation>
        <location evidence="1">Membrane</location>
        <topology evidence="1">Multi-pass membrane protein</topology>
    </subcellularLocation>
</comment>
<dbReference type="InterPro" id="IPR005821">
    <property type="entry name" value="Ion_trans_dom"/>
</dbReference>
<dbReference type="Pfam" id="PF22614">
    <property type="entry name" value="Slo-like_RCK"/>
    <property type="match status" value="2"/>
</dbReference>
<feature type="region of interest" description="Disordered" evidence="17">
    <location>
        <begin position="670"/>
        <end position="691"/>
    </location>
</feature>
<dbReference type="RefSeq" id="XP_026298697.1">
    <property type="nucleotide sequence ID" value="XM_026442912.1"/>
</dbReference>
<dbReference type="GO" id="GO:0034702">
    <property type="term" value="C:monoatomic ion channel complex"/>
    <property type="evidence" value="ECO:0007669"/>
    <property type="project" value="UniProtKB-KW"/>
</dbReference>
<accession>A0A8B8H3X9</accession>
<dbReference type="AlphaFoldDB" id="A0A7M7MNT4"/>
<dbReference type="GO" id="GO:0045211">
    <property type="term" value="C:postsynaptic membrane"/>
    <property type="evidence" value="ECO:0007669"/>
    <property type="project" value="TreeGrafter"/>
</dbReference>
<dbReference type="PROSITE" id="PS51201">
    <property type="entry name" value="RCK_N"/>
    <property type="match status" value="2"/>
</dbReference>
<keyword evidence="21" id="KW-1185">Reference proteome</keyword>
<feature type="transmembrane region" description="Helical" evidence="18">
    <location>
        <begin position="258"/>
        <end position="277"/>
    </location>
</feature>
<keyword evidence="6" id="KW-0631">Potassium channel</keyword>
<dbReference type="InterPro" id="IPR027359">
    <property type="entry name" value="Volt_channel_dom_sf"/>
</dbReference>
<evidence type="ECO:0000256" key="4">
    <source>
        <dbReference type="ARBA" id="ARBA00022553"/>
    </source>
</evidence>
<sequence length="1127" mass="126864">MTTEETTEQPPVDDCLKERKWWCFLLSSIFTFLAGLLIVLLWRAFAFLCCRKEPEFAPNDPKQKEQKTSRQGKEFEGTFMTEAKDWAGELISGQTTTGRILVVLVFILSIASLIIYFIDASSEEVERCQEWSNNITQQIDLAFNIFFMVYFFIRFIAASDKLWFMLEMYSFVDYFTIPPSFVSIYLDRTWIGLRFLRALRLMTVPDILQYLNILKTSSSIRLAQLVSIFISVWLTAAGIIHLLENSGDPFEFTNPQQLSYWTCVYFLIVTMSTVGYGDVYCQTVLGRTFLVFFLLVGLAIFASSIPEIIELVGSRSKYSGEYKREHGKRHIVVCGHITYESVSHFLKDFLHEDREDVDVEVVFLHRKPPDLELEGLFKRHFTTVEFFQGTIMNPIDLQRVKVHEADACLVLANKYCQDPDAEDAANIMRVISIKNYSDDIRVIIQLMQYHNKAYLLNIPSWDWKQGDDVICLAELKLGFIAQSCLAPGFSTMMANLFAMRSFKTSPDTQAWQNDYLQGTGCEMYTETLSPSFTGMTFPQASELCFTKLKLLLLAIEIKGEGGGDSKISINPRGAKIVANTQGFFIAQSADEVKRAWFYCKACHEDIKDETLIKKCKCKNLGQQQRSWGRDLGEISRDREDPNAMRNHRNSVGMTMMNSTKQVNKVKPNVNRATNDSLSSPNQPYNQRSQEESAYPGYHLAYEVKKLMPTSRASGGTNVNNNGGLQVGIADDQAKDFDFEKTEMKYDSTGMFHWSPSRNLEDCILDRNQAAMTVLNGHVVVCLFADPDSPLIGLRNLVMPLRASNFHYHELKHVVIVGSVDYIRREWKMLQNLPKISVLNGSPLSRADLRAVNVNLCDMCCILSAKVPSNDDPTLADKEAILASLNIKAMTFDDTIGVLSQANNEQGNLTAVGSPIVLQRRGSVYGANVPMITELVNDSNVQFLDQDDDDDPDTELYLTQPFACGTAFAVSVLDSLMSTTYFNQNALTLIRSLITGGATPELELILAEGAGLRGGYSTPDSLANRDRCRVGQIALYDGPLAQYGEGGKYGDLFVAALKSYGMLCIGLYRYRFRDTSSSCDASSKRYVITNPPDDFTLLPTDQVFVLMQFDPGLEYKPSRGARGKDDAS</sequence>
<dbReference type="InterPro" id="IPR003929">
    <property type="entry name" value="K_chnl_BK_asu"/>
</dbReference>
<evidence type="ECO:0000256" key="7">
    <source>
        <dbReference type="ARBA" id="ARBA00022837"/>
    </source>
</evidence>
<evidence type="ECO:0000256" key="17">
    <source>
        <dbReference type="SAM" id="MobiDB-lite"/>
    </source>
</evidence>
<evidence type="ECO:0000256" key="13">
    <source>
        <dbReference type="ARBA" id="ARBA00023303"/>
    </source>
</evidence>
<dbReference type="Pfam" id="PF21014">
    <property type="entry name" value="Slowpoke_C"/>
    <property type="match status" value="1"/>
</dbReference>
<dbReference type="InterPro" id="IPR047871">
    <property type="entry name" value="K_chnl_Slo-like"/>
</dbReference>
<organism evidence="20">
    <name type="scientific">Apis mellifera</name>
    <name type="common">Honeybee</name>
    <dbReference type="NCBI Taxonomy" id="7460"/>
    <lineage>
        <taxon>Eukaryota</taxon>
        <taxon>Metazoa</taxon>
        <taxon>Ecdysozoa</taxon>
        <taxon>Arthropoda</taxon>
        <taxon>Hexapoda</taxon>
        <taxon>Insecta</taxon>
        <taxon>Pterygota</taxon>
        <taxon>Neoptera</taxon>
        <taxon>Endopterygota</taxon>
        <taxon>Hymenoptera</taxon>
        <taxon>Apocrita</taxon>
        <taxon>Aculeata</taxon>
        <taxon>Apoidea</taxon>
        <taxon>Anthophila</taxon>
        <taxon>Apidae</taxon>
        <taxon>Apis</taxon>
    </lineage>
</organism>